<reference evidence="2 3" key="1">
    <citation type="journal article" date="2023" name="Commun. Biol.">
        <title>Genome analysis of Parmales, the sister group of diatoms, reveals the evolutionary specialization of diatoms from phago-mixotrophs to photoautotrophs.</title>
        <authorList>
            <person name="Ban H."/>
            <person name="Sato S."/>
            <person name="Yoshikawa S."/>
            <person name="Yamada K."/>
            <person name="Nakamura Y."/>
            <person name="Ichinomiya M."/>
            <person name="Sato N."/>
            <person name="Blanc-Mathieu R."/>
            <person name="Endo H."/>
            <person name="Kuwata A."/>
            <person name="Ogata H."/>
        </authorList>
    </citation>
    <scope>NUCLEOTIDE SEQUENCE [LARGE SCALE GENOMIC DNA]</scope>
</reference>
<evidence type="ECO:0000313" key="3">
    <source>
        <dbReference type="Proteomes" id="UP001165060"/>
    </source>
</evidence>
<sequence>LPLTSPPPPPRYRARKFYLSTIFPIEDAFCTYKEYEVVRLLKQWLNLAPPEVSEQALTLTLPKAMYKYLESGEEGKQLDADGKRLQELINPRYVGNEHLYATSQCFMCGRPQKACGRMLKTLPSAVRKTNKGKKMKEDTLRRLMIDNEEEMISISRDHTLLVGIAEASLKAVQCRAVSDLLRAIWRKDGRPIEPEELPMQLLSIESQCWAKVAQYYRLRGSESHVWSQDAATMCVSVCEMQFGGWSDTSGLHIFSDHPNLCVSRLHYAHTIISGKAGKRDLKKALRIIEDSRNALSAFVAAEKSRETRLKSMAIKGWKAFIAAVYWWRATSRKLRFATLRVRSKKWHVRELGIKRIAAARHFKQKQAAICKWGFFWETRLKITALKRDAKHHFFLMVARKIVDNWRGFTEYRLGVKAKGEAALRVAQRYCVKAHYAVWNGLWWEEERLRRASKHGEKYTRSHYFKRLAQGTARQRLERRTATFMQKCARRFIVVRRKLLELARREALLAFCRGRLGRYLDDSKLLVEIPRKDKKVVVTGQFVSEQIRRRKSFLLKTSELATDVMDTLHDEFIQKLIIPKFGTYAFPTPQPSEKLLQRIIMDYEGKYIRNKASISLEQRAVFENTCSAVCNHMEVTLVSALVTPALDGEKRGEAVMSKLPYPRLVGWMEANLKQDKRGFFKSMKALVSHYVKESKEGEKKNFISDSGVSAAGKLPADEKAVKGIYAEIAATRREYPTNNLNGVIALYVPWVMSVAVEKVCKRETGTKTDVKEVHEKVQTAAALSALRQSVSILETGAKRESGILLLQERRIAELKNAAGGMKKMALALAEKQFKFIYPKIKSICNTIDQFRGEPHRRVAAEDGTHMFIYADVKKMELDSLQVVAGFVRASLTEQLVSARVLQDLAKLMEVRRKLFRKIASNARAWKVDMLEAAFTQIGVCERLNKQRKRSEELCVSSLGVVDLRKFERYKREMGKYNDALRGRQLKLYLDCLRIDRRCKSEGDAMEQENEYLAKIDLLCKEELRSCEELTKKRETEIEYLWTARNDRIEHETNEYHEERRVTALKRGSKHGTMRASRFSKQFKEKKKRVRRCKYYYEKILAGRKTVKKVELTDDDRWERAGNQVVTFLHSVTHLKEIVLHRKPQQKYSLSVSKLHQVELILENTVSAARGQKMKECLQKTKTIDKRIEAAKTIMTKQLPEGAGEFKALKKIEVESGDVANSFKRLELIMKMREHDALGGDGQMHHHVLTRKERLEEAIKNATKDFAHQIILNVERAEHRIGRLNNMLHKGRKIEERAALFVQAVWQYRKMKSVAERVHKEHLIISSQARARRWLAYKQVAAMRLQVWYKHTLWSRKQMVKVRAEVRDATRNKKMKEKVSGKIKANYTKVWDVANARYQYKHRKMPGIVLTEKPDILGDDDVLTPRSRRRKNWAEATGGREELNEIEAAHVIEKFMKSLLFKDAGGFLISQQWYGKWKLDQRPGREGCALIIQKIVRHQMQRWGGPEKFGKRVSHNHDLMKRRLKAGRVKGRKAGGGLTLANSKPQFEVIAMPVDNVFCGRFWREGEREREKQMKMHMKLVAADERRKGYVWQGSRKVSMWDQFFSLAAKQRDVVRKMQRAGGSGGSGGLGGGSWREGAEKEEEEEEEAERGTELWQGVQQRLVEGGMLVPGGGAKGKEGWNRMIQSTLDVSSLSNP</sequence>
<dbReference type="Proteomes" id="UP001165060">
    <property type="component" value="Unassembled WGS sequence"/>
</dbReference>
<evidence type="ECO:0000256" key="1">
    <source>
        <dbReference type="SAM" id="MobiDB-lite"/>
    </source>
</evidence>
<dbReference type="EMBL" id="BRYB01003881">
    <property type="protein sequence ID" value="GMI22179.1"/>
    <property type="molecule type" value="Genomic_DNA"/>
</dbReference>
<keyword evidence="3" id="KW-1185">Reference proteome</keyword>
<comment type="caution">
    <text evidence="2">The sequence shown here is derived from an EMBL/GenBank/DDBJ whole genome shotgun (WGS) entry which is preliminary data.</text>
</comment>
<feature type="non-terminal residue" evidence="2">
    <location>
        <position position="1"/>
    </location>
</feature>
<organism evidence="2 3">
    <name type="scientific">Tetraparma gracilis</name>
    <dbReference type="NCBI Taxonomy" id="2962635"/>
    <lineage>
        <taxon>Eukaryota</taxon>
        <taxon>Sar</taxon>
        <taxon>Stramenopiles</taxon>
        <taxon>Ochrophyta</taxon>
        <taxon>Bolidophyceae</taxon>
        <taxon>Parmales</taxon>
        <taxon>Triparmaceae</taxon>
        <taxon>Tetraparma</taxon>
    </lineage>
</organism>
<evidence type="ECO:0000313" key="2">
    <source>
        <dbReference type="EMBL" id="GMI22179.1"/>
    </source>
</evidence>
<proteinExistence type="predicted"/>
<accession>A0ABQ6M9H4</accession>
<feature type="compositionally biased region" description="Gly residues" evidence="1">
    <location>
        <begin position="1620"/>
        <end position="1633"/>
    </location>
</feature>
<protein>
    <submittedName>
        <fullName evidence="2">Uncharacterized protein</fullName>
    </submittedName>
</protein>
<feature type="compositionally biased region" description="Acidic residues" evidence="1">
    <location>
        <begin position="1638"/>
        <end position="1647"/>
    </location>
</feature>
<name>A0ABQ6M9H4_9STRA</name>
<feature type="region of interest" description="Disordered" evidence="1">
    <location>
        <begin position="1614"/>
        <end position="1655"/>
    </location>
</feature>
<gene>
    <name evidence="2" type="ORF">TeGR_g2734</name>
</gene>